<keyword evidence="10" id="KW-1185">Reference proteome</keyword>
<dbReference type="PROSITE" id="PS50928">
    <property type="entry name" value="ABC_TM1"/>
    <property type="match status" value="1"/>
</dbReference>
<keyword evidence="4 7" id="KW-0812">Transmembrane</keyword>
<evidence type="ECO:0000259" key="8">
    <source>
        <dbReference type="PROSITE" id="PS50928"/>
    </source>
</evidence>
<feature type="transmembrane region" description="Helical" evidence="7">
    <location>
        <begin position="12"/>
        <end position="34"/>
    </location>
</feature>
<evidence type="ECO:0000256" key="3">
    <source>
        <dbReference type="ARBA" id="ARBA00022475"/>
    </source>
</evidence>
<feature type="transmembrane region" description="Helical" evidence="7">
    <location>
        <begin position="117"/>
        <end position="137"/>
    </location>
</feature>
<accession>A0ABV6JAR4</accession>
<dbReference type="RefSeq" id="WP_204819026.1">
    <property type="nucleotide sequence ID" value="NZ_JANHOF010000018.1"/>
</dbReference>
<evidence type="ECO:0000256" key="2">
    <source>
        <dbReference type="ARBA" id="ARBA00022448"/>
    </source>
</evidence>
<comment type="caution">
    <text evidence="9">The sequence shown here is derived from an EMBL/GenBank/DDBJ whole genome shotgun (WGS) entry which is preliminary data.</text>
</comment>
<comment type="subcellular location">
    <subcellularLocation>
        <location evidence="1 7">Cell membrane</location>
        <topology evidence="1 7">Multi-pass membrane protein</topology>
    </subcellularLocation>
</comment>
<feature type="domain" description="ABC transmembrane type-1" evidence="8">
    <location>
        <begin position="81"/>
        <end position="273"/>
    </location>
</feature>
<dbReference type="Gene3D" id="1.10.3720.10">
    <property type="entry name" value="MetI-like"/>
    <property type="match status" value="1"/>
</dbReference>
<protein>
    <submittedName>
        <fullName evidence="9">Carbohydrate ABC transporter permease</fullName>
    </submittedName>
</protein>
<evidence type="ECO:0000313" key="9">
    <source>
        <dbReference type="EMBL" id="MFC0392976.1"/>
    </source>
</evidence>
<dbReference type="Pfam" id="PF00528">
    <property type="entry name" value="BPD_transp_1"/>
    <property type="match status" value="1"/>
</dbReference>
<feature type="transmembrane region" description="Helical" evidence="7">
    <location>
        <begin position="196"/>
        <end position="217"/>
    </location>
</feature>
<dbReference type="CDD" id="cd06261">
    <property type="entry name" value="TM_PBP2"/>
    <property type="match status" value="1"/>
</dbReference>
<feature type="transmembrane region" description="Helical" evidence="7">
    <location>
        <begin position="249"/>
        <end position="272"/>
    </location>
</feature>
<dbReference type="InterPro" id="IPR035906">
    <property type="entry name" value="MetI-like_sf"/>
</dbReference>
<reference evidence="9 10" key="1">
    <citation type="submission" date="2024-09" db="EMBL/GenBank/DDBJ databases">
        <authorList>
            <person name="Sun Q."/>
            <person name="Mori K."/>
        </authorList>
    </citation>
    <scope>NUCLEOTIDE SEQUENCE [LARGE SCALE GENOMIC DNA]</scope>
    <source>
        <strain evidence="9 10">CCM 4839</strain>
    </source>
</reference>
<keyword evidence="2 7" id="KW-0813">Transport</keyword>
<keyword evidence="5 7" id="KW-1133">Transmembrane helix</keyword>
<sequence length="288" mass="31678">MNESSIVRRNDWSGRILFLLLTLFGLLMLAPLVYLTSTAFKPKAELFLFPPRFFVMNPTLLNFTDLLSVTESSLVPFSRYIFNSIIVAGSVVIGGIAIGSMAAYPLSKHKGMPFGRLIFKMIILALMFAPAVTQIPQYLVMTELGMMNTYWALILPGLASPIGLFLMKQFLDQIPDALLEAARIDGANEVHTFRKIIFPLLQPAVATYALFSFIAAWNDSWSASVFTTSDQMKTLPFAIMSISGGVNDIARAGAMAASSFLMIIPTLVVFIVTQRKVMETMAHSGIKG</sequence>
<dbReference type="Proteomes" id="UP001589818">
    <property type="component" value="Unassembled WGS sequence"/>
</dbReference>
<keyword evidence="6 7" id="KW-0472">Membrane</keyword>
<keyword evidence="3" id="KW-1003">Cell membrane</keyword>
<evidence type="ECO:0000256" key="7">
    <source>
        <dbReference type="RuleBase" id="RU363032"/>
    </source>
</evidence>
<feature type="transmembrane region" description="Helical" evidence="7">
    <location>
        <begin position="80"/>
        <end position="105"/>
    </location>
</feature>
<proteinExistence type="inferred from homology"/>
<gene>
    <name evidence="9" type="ORF">ACFFJ8_16540</name>
</gene>
<evidence type="ECO:0000256" key="6">
    <source>
        <dbReference type="ARBA" id="ARBA00023136"/>
    </source>
</evidence>
<evidence type="ECO:0000313" key="10">
    <source>
        <dbReference type="Proteomes" id="UP001589818"/>
    </source>
</evidence>
<dbReference type="InterPro" id="IPR000515">
    <property type="entry name" value="MetI-like"/>
</dbReference>
<organism evidence="9 10">
    <name type="scientific">Paenibacillus mendelii</name>
    <dbReference type="NCBI Taxonomy" id="206163"/>
    <lineage>
        <taxon>Bacteria</taxon>
        <taxon>Bacillati</taxon>
        <taxon>Bacillota</taxon>
        <taxon>Bacilli</taxon>
        <taxon>Bacillales</taxon>
        <taxon>Paenibacillaceae</taxon>
        <taxon>Paenibacillus</taxon>
    </lineage>
</organism>
<comment type="similarity">
    <text evidence="7">Belongs to the binding-protein-dependent transport system permease family.</text>
</comment>
<dbReference type="PANTHER" id="PTHR43744:SF1">
    <property type="entry name" value="BINDING-PROTEIN-DEPENDENT TRANSPORT SYSTEMS INNER MEMBRANE COMPONENT"/>
    <property type="match status" value="1"/>
</dbReference>
<dbReference type="EMBL" id="JBHLVF010000028">
    <property type="protein sequence ID" value="MFC0392976.1"/>
    <property type="molecule type" value="Genomic_DNA"/>
</dbReference>
<evidence type="ECO:0000256" key="1">
    <source>
        <dbReference type="ARBA" id="ARBA00004651"/>
    </source>
</evidence>
<evidence type="ECO:0000256" key="4">
    <source>
        <dbReference type="ARBA" id="ARBA00022692"/>
    </source>
</evidence>
<dbReference type="SUPFAM" id="SSF161098">
    <property type="entry name" value="MetI-like"/>
    <property type="match status" value="1"/>
</dbReference>
<dbReference type="PANTHER" id="PTHR43744">
    <property type="entry name" value="ABC TRANSPORTER PERMEASE PROTEIN MG189-RELATED-RELATED"/>
    <property type="match status" value="1"/>
</dbReference>
<name>A0ABV6JAR4_9BACL</name>
<feature type="transmembrane region" description="Helical" evidence="7">
    <location>
        <begin position="149"/>
        <end position="167"/>
    </location>
</feature>
<evidence type="ECO:0000256" key="5">
    <source>
        <dbReference type="ARBA" id="ARBA00022989"/>
    </source>
</evidence>